<feature type="transmembrane region" description="Helical" evidence="5">
    <location>
        <begin position="161"/>
        <end position="180"/>
    </location>
</feature>
<proteinExistence type="predicted"/>
<feature type="transmembrane region" description="Helical" evidence="5">
    <location>
        <begin position="229"/>
        <end position="248"/>
    </location>
</feature>
<dbReference type="GO" id="GO:0016020">
    <property type="term" value="C:membrane"/>
    <property type="evidence" value="ECO:0007669"/>
    <property type="project" value="UniProtKB-SubCell"/>
</dbReference>
<accession>A0A3N0I5G4</accession>
<evidence type="ECO:0000256" key="1">
    <source>
        <dbReference type="ARBA" id="ARBA00004141"/>
    </source>
</evidence>
<dbReference type="RefSeq" id="WP_128519995.1">
    <property type="nucleotide sequence ID" value="NZ_RJQC01000001.1"/>
</dbReference>
<dbReference type="EMBL" id="RJQC01000001">
    <property type="protein sequence ID" value="RNM31836.1"/>
    <property type="molecule type" value="Genomic_DNA"/>
</dbReference>
<evidence type="ECO:0000313" key="7">
    <source>
        <dbReference type="EMBL" id="RNM31836.1"/>
    </source>
</evidence>
<keyword evidence="8" id="KW-1185">Reference proteome</keyword>
<comment type="caution">
    <text evidence="7">The sequence shown here is derived from an EMBL/GenBank/DDBJ whole genome shotgun (WGS) entry which is preliminary data.</text>
</comment>
<feature type="transmembrane region" description="Helical" evidence="5">
    <location>
        <begin position="62"/>
        <end position="95"/>
    </location>
</feature>
<dbReference type="OrthoDB" id="9806320at2"/>
<keyword evidence="2 5" id="KW-0812">Transmembrane</keyword>
<evidence type="ECO:0000256" key="5">
    <source>
        <dbReference type="SAM" id="Phobius"/>
    </source>
</evidence>
<keyword evidence="3 5" id="KW-1133">Transmembrane helix</keyword>
<feature type="transmembrane region" description="Helical" evidence="5">
    <location>
        <begin position="311"/>
        <end position="330"/>
    </location>
</feature>
<reference evidence="7 8" key="1">
    <citation type="submission" date="2018-11" db="EMBL/GenBank/DDBJ databases">
        <title>Clostridium sp. nov., a member of the family Erysipelotrichaceae isolated from pig faeces.</title>
        <authorList>
            <person name="Chang Y.-H."/>
        </authorList>
    </citation>
    <scope>NUCLEOTIDE SEQUENCE [LARGE SCALE GENOMIC DNA]</scope>
    <source>
        <strain evidence="7 8">YH-panp20</strain>
    </source>
</reference>
<dbReference type="Proteomes" id="UP000276568">
    <property type="component" value="Unassembled WGS sequence"/>
</dbReference>
<dbReference type="InterPro" id="IPR007016">
    <property type="entry name" value="O-antigen_ligase-rel_domated"/>
</dbReference>
<evidence type="ECO:0000256" key="3">
    <source>
        <dbReference type="ARBA" id="ARBA00022989"/>
    </source>
</evidence>
<keyword evidence="4 5" id="KW-0472">Membrane</keyword>
<feature type="transmembrane region" description="Helical" evidence="5">
    <location>
        <begin position="342"/>
        <end position="360"/>
    </location>
</feature>
<dbReference type="PANTHER" id="PTHR37422:SF13">
    <property type="entry name" value="LIPOPOLYSACCHARIDE BIOSYNTHESIS PROTEIN PA4999-RELATED"/>
    <property type="match status" value="1"/>
</dbReference>
<evidence type="ECO:0000313" key="8">
    <source>
        <dbReference type="Proteomes" id="UP000276568"/>
    </source>
</evidence>
<feature type="transmembrane region" description="Helical" evidence="5">
    <location>
        <begin position="16"/>
        <end position="42"/>
    </location>
</feature>
<dbReference type="Pfam" id="PF04932">
    <property type="entry name" value="Wzy_C"/>
    <property type="match status" value="1"/>
</dbReference>
<feature type="domain" description="O-antigen ligase-related" evidence="6">
    <location>
        <begin position="194"/>
        <end position="321"/>
    </location>
</feature>
<dbReference type="InterPro" id="IPR051533">
    <property type="entry name" value="WaaL-like"/>
</dbReference>
<evidence type="ECO:0000259" key="6">
    <source>
        <dbReference type="Pfam" id="PF04932"/>
    </source>
</evidence>
<dbReference type="PANTHER" id="PTHR37422">
    <property type="entry name" value="TEICHURONIC ACID BIOSYNTHESIS PROTEIN TUAE"/>
    <property type="match status" value="1"/>
</dbReference>
<feature type="transmembrane region" description="Helical" evidence="5">
    <location>
        <begin position="192"/>
        <end position="222"/>
    </location>
</feature>
<sequence length="384" mass="43894">MQTIRNDLRSFSIHDWIILAMVTSIFLPHTLFLVALTVLDVYILWKDKMIPTLMENQTGKKYIYLFLLLSGIVSLININGYGLTITLGFLGLFAFIGYYQGHIHEKLFMYIIEWTTLCSLINGMYALVQFAQISHAGGYSFFDFHIFNSPKRRIMTTFQNANIYALMLDMVLACILYRFLQTKKVSLKIWYVILALFQFGLVLLTGCRSALVPLVIVIPILLICFRKKILLGVYCLCLVGLLALIIHMPTLIPRFDDTSTITSRFTIWSYAWEGIKQRPLFGRGPWTFHLLHPIYKNHIGSHAHNIYIDMVLSHGIVGTGILTGYVGVQIQNIKKLYTSHRTLFGLILALTSIVAIMGLVDGTIEPLKTMMFFMMIVTSYSMKK</sequence>
<feature type="transmembrane region" description="Helical" evidence="5">
    <location>
        <begin position="107"/>
        <end position="128"/>
    </location>
</feature>
<gene>
    <name evidence="7" type="ORF">EDX97_04620</name>
</gene>
<evidence type="ECO:0000256" key="2">
    <source>
        <dbReference type="ARBA" id="ARBA00022692"/>
    </source>
</evidence>
<name>A0A3N0I5G4_9FIRM</name>
<dbReference type="AlphaFoldDB" id="A0A3N0I5G4"/>
<evidence type="ECO:0000256" key="4">
    <source>
        <dbReference type="ARBA" id="ARBA00023136"/>
    </source>
</evidence>
<keyword evidence="7" id="KW-0436">Ligase</keyword>
<protein>
    <submittedName>
        <fullName evidence="7">O-antigen ligase family protein</fullName>
    </submittedName>
</protein>
<comment type="subcellular location">
    <subcellularLocation>
        <location evidence="1">Membrane</location>
        <topology evidence="1">Multi-pass membrane protein</topology>
    </subcellularLocation>
</comment>
<organism evidence="7 8">
    <name type="scientific">Absicoccus porci</name>
    <dbReference type="NCBI Taxonomy" id="2486576"/>
    <lineage>
        <taxon>Bacteria</taxon>
        <taxon>Bacillati</taxon>
        <taxon>Bacillota</taxon>
        <taxon>Erysipelotrichia</taxon>
        <taxon>Erysipelotrichales</taxon>
        <taxon>Erysipelotrichaceae</taxon>
        <taxon>Absicoccus</taxon>
    </lineage>
</organism>
<dbReference type="GO" id="GO:0016874">
    <property type="term" value="F:ligase activity"/>
    <property type="evidence" value="ECO:0007669"/>
    <property type="project" value="UniProtKB-KW"/>
</dbReference>